<comment type="caution">
    <text evidence="5">The sequence shown here is derived from an EMBL/GenBank/DDBJ whole genome shotgun (WGS) entry which is preliminary data.</text>
</comment>
<dbReference type="OrthoDB" id="445052at2759"/>
<dbReference type="GO" id="GO:0045503">
    <property type="term" value="F:dynein light chain binding"/>
    <property type="evidence" value="ECO:0007669"/>
    <property type="project" value="TreeGrafter"/>
</dbReference>
<gene>
    <name evidence="5" type="ORF">AFUS01_LOCUS45921</name>
</gene>
<feature type="region of interest" description="Disordered" evidence="4">
    <location>
        <begin position="1"/>
        <end position="26"/>
    </location>
</feature>
<organism evidence="5 6">
    <name type="scientific">Allacma fusca</name>
    <dbReference type="NCBI Taxonomy" id="39272"/>
    <lineage>
        <taxon>Eukaryota</taxon>
        <taxon>Metazoa</taxon>
        <taxon>Ecdysozoa</taxon>
        <taxon>Arthropoda</taxon>
        <taxon>Hexapoda</taxon>
        <taxon>Collembola</taxon>
        <taxon>Symphypleona</taxon>
        <taxon>Sminthuridae</taxon>
        <taxon>Allacma</taxon>
    </lineage>
</organism>
<evidence type="ECO:0000313" key="5">
    <source>
        <dbReference type="EMBL" id="CAG7836703.1"/>
    </source>
</evidence>
<dbReference type="GO" id="GO:0042073">
    <property type="term" value="P:intraciliary transport"/>
    <property type="evidence" value="ECO:0007669"/>
    <property type="project" value="TreeGrafter"/>
</dbReference>
<dbReference type="GO" id="GO:0097014">
    <property type="term" value="C:ciliary plasm"/>
    <property type="evidence" value="ECO:0007669"/>
    <property type="project" value="TreeGrafter"/>
</dbReference>
<reference evidence="5" key="1">
    <citation type="submission" date="2021-06" db="EMBL/GenBank/DDBJ databases">
        <authorList>
            <person name="Hodson N. C."/>
            <person name="Mongue J. A."/>
            <person name="Jaron S. K."/>
        </authorList>
    </citation>
    <scope>NUCLEOTIDE SEQUENCE</scope>
</reference>
<dbReference type="Proteomes" id="UP000708208">
    <property type="component" value="Unassembled WGS sequence"/>
</dbReference>
<dbReference type="InterPro" id="IPR001680">
    <property type="entry name" value="WD40_rpt"/>
</dbReference>
<dbReference type="AlphaFoldDB" id="A0A8J2LJK5"/>
<keyword evidence="1" id="KW-0963">Cytoplasm</keyword>
<dbReference type="InterPro" id="IPR050687">
    <property type="entry name" value="Dynein_IC"/>
</dbReference>
<keyword evidence="3" id="KW-0677">Repeat</keyword>
<evidence type="ECO:0000256" key="2">
    <source>
        <dbReference type="ARBA" id="ARBA00022574"/>
    </source>
</evidence>
<evidence type="ECO:0000256" key="4">
    <source>
        <dbReference type="SAM" id="MobiDB-lite"/>
    </source>
</evidence>
<sequence>MSDRTNTGHYPMDEGGDTTKFAIPGWNDSEQDTVVNVSESTWRKQKETINGSCQTDELKYVDEGAQAAPKNLDKPVQTEEQEEVSLDGKPYPPSLIAFFARMTDQVCEVLEENEDPFLSEVFNDYHQDDDEPISLESEMTKLFQLRNEKITEEAAAYCIAWNKSGSQIAVGYSHESHDGWCSHRMSVSIWSLSRPDSLNTKVPQIELEFSSCISSLDFHPQENTLLAVGLHSGEIALADLSVSSYFIGSSSNTKDDDINAKRKNDCVTEIQSSGHAKQIVALKWIRLSQSNVSQLFKIHPAGSSYALISAATDGYISLWSVSKTGSRMYLEKQFIVSSENLSEEITVGNRYKLGMKELGLTSLSSCGEDPTTFVFSTHGSFIFQGFLLNDAEVSDTSVVRSENYGDDRPLYDPVSNIVVQEIGLIVAIDCSPFHRNLFLYLTKEGSCFVQNLLKPNSPSLSIALEVDAKATDVKWSTRPMMIAIADNNFLRFYDLKEFGESAKPVLELEHEEPLLKIAFNKSRTDLVATSDAAGFVHIWKMPSKLIESSISEIDDLIQLGQSHGKSS</sequence>
<dbReference type="PANTHER" id="PTHR12442:SF26">
    <property type="entry name" value="CYTOPLASMIC DYNEIN 2 INTERMEDIATE CHAIN 2"/>
    <property type="match status" value="1"/>
</dbReference>
<evidence type="ECO:0000313" key="6">
    <source>
        <dbReference type="Proteomes" id="UP000708208"/>
    </source>
</evidence>
<name>A0A8J2LJK5_9HEXA</name>
<dbReference type="GO" id="GO:0045504">
    <property type="term" value="F:dynein heavy chain binding"/>
    <property type="evidence" value="ECO:0007669"/>
    <property type="project" value="TreeGrafter"/>
</dbReference>
<dbReference type="PANTHER" id="PTHR12442">
    <property type="entry name" value="DYNEIN INTERMEDIATE CHAIN"/>
    <property type="match status" value="1"/>
</dbReference>
<dbReference type="SMART" id="SM00320">
    <property type="entry name" value="WD40"/>
    <property type="match status" value="4"/>
</dbReference>
<protein>
    <submittedName>
        <fullName evidence="5">Uncharacterized protein</fullName>
    </submittedName>
</protein>
<dbReference type="EMBL" id="CAJVCH010571127">
    <property type="protein sequence ID" value="CAG7836703.1"/>
    <property type="molecule type" value="Genomic_DNA"/>
</dbReference>
<proteinExistence type="predicted"/>
<accession>A0A8J2LJK5</accession>
<keyword evidence="6" id="KW-1185">Reference proteome</keyword>
<dbReference type="GO" id="GO:0005868">
    <property type="term" value="C:cytoplasmic dynein complex"/>
    <property type="evidence" value="ECO:0007669"/>
    <property type="project" value="TreeGrafter"/>
</dbReference>
<keyword evidence="2" id="KW-0853">WD repeat</keyword>
<evidence type="ECO:0000256" key="1">
    <source>
        <dbReference type="ARBA" id="ARBA00022490"/>
    </source>
</evidence>
<evidence type="ECO:0000256" key="3">
    <source>
        <dbReference type="ARBA" id="ARBA00022737"/>
    </source>
</evidence>